<dbReference type="Pfam" id="PF21077">
    <property type="entry name" value="GDH_ACT3"/>
    <property type="match status" value="1"/>
</dbReference>
<feature type="domain" description="NAD-specific glutamate dehydrogenase C-terminal" evidence="3">
    <location>
        <begin position="1255"/>
        <end position="1414"/>
    </location>
</feature>
<feature type="domain" description="NAD-glutamate dehydrogenase ACT2" evidence="5">
    <location>
        <begin position="400"/>
        <end position="488"/>
    </location>
</feature>
<dbReference type="InterPro" id="IPR046346">
    <property type="entry name" value="Aminoacid_DH-like_N_sf"/>
</dbReference>
<dbReference type="InterPro" id="IPR036291">
    <property type="entry name" value="NAD(P)-bd_dom_sf"/>
</dbReference>
<dbReference type="GO" id="GO:0006538">
    <property type="term" value="P:L-glutamate catabolic process"/>
    <property type="evidence" value="ECO:0007669"/>
    <property type="project" value="InterPro"/>
</dbReference>
<dbReference type="InterPro" id="IPR048381">
    <property type="entry name" value="GDH_C"/>
</dbReference>
<dbReference type="InterPro" id="IPR024727">
    <property type="entry name" value="NAD_Glu_DH_N_ACT1"/>
</dbReference>
<dbReference type="InterPro" id="IPR049058">
    <property type="entry name" value="NAD_Glu_DH_HM2"/>
</dbReference>
<dbReference type="SUPFAM" id="SSF53223">
    <property type="entry name" value="Aminoacid dehydrogenase-like, N-terminal domain"/>
    <property type="match status" value="1"/>
</dbReference>
<dbReference type="PANTHER" id="PTHR43403:SF1">
    <property type="entry name" value="NAD-SPECIFIC GLUTAMATE DEHYDROGENASE"/>
    <property type="match status" value="1"/>
</dbReference>
<dbReference type="PANTHER" id="PTHR43403">
    <property type="entry name" value="NAD-SPECIFIC GLUTAMATE DEHYDROGENASE"/>
    <property type="match status" value="1"/>
</dbReference>
<feature type="domain" description="NAD-glutamate dehydrogenase ACT3" evidence="6">
    <location>
        <begin position="545"/>
        <end position="620"/>
    </location>
</feature>
<protein>
    <submittedName>
        <fullName evidence="7">NAD-glutamate dehydrogenase</fullName>
    </submittedName>
</protein>
<gene>
    <name evidence="7" type="ORF">DI586_06560</name>
</gene>
<dbReference type="Pfam" id="PF21073">
    <property type="entry name" value="GDH_HM1"/>
    <property type="match status" value="1"/>
</dbReference>
<dbReference type="SUPFAM" id="SSF51735">
    <property type="entry name" value="NAD(P)-binding Rossmann-fold domains"/>
    <property type="match status" value="1"/>
</dbReference>
<evidence type="ECO:0000259" key="2">
    <source>
        <dbReference type="Pfam" id="PF05088"/>
    </source>
</evidence>
<feature type="domain" description="NAD-glutamate dehydrogenase N-terminal ACT1" evidence="4">
    <location>
        <begin position="29"/>
        <end position="170"/>
    </location>
</feature>
<proteinExistence type="predicted"/>
<dbReference type="Proteomes" id="UP000249739">
    <property type="component" value="Unassembled WGS sequence"/>
</dbReference>
<dbReference type="Pfam" id="PF05088">
    <property type="entry name" value="Bac_GDH_CD"/>
    <property type="match status" value="1"/>
</dbReference>
<dbReference type="InterPro" id="IPR049064">
    <property type="entry name" value="NAD_Glu_DH_ACT3"/>
</dbReference>
<dbReference type="Gene3D" id="3.40.50.720">
    <property type="entry name" value="NAD(P)-binding Rossmann-like Domain"/>
    <property type="match status" value="1"/>
</dbReference>
<keyword evidence="1" id="KW-0560">Oxidoreductase</keyword>
<evidence type="ECO:0000259" key="5">
    <source>
        <dbReference type="Pfam" id="PF21076"/>
    </source>
</evidence>
<dbReference type="EMBL" id="QFOT01000064">
    <property type="protein sequence ID" value="PZP55536.1"/>
    <property type="molecule type" value="Genomic_DNA"/>
</dbReference>
<reference evidence="7 8" key="1">
    <citation type="submission" date="2017-08" db="EMBL/GenBank/DDBJ databases">
        <title>Infants hospitalized years apart are colonized by the same room-sourced microbial strains.</title>
        <authorList>
            <person name="Brooks B."/>
            <person name="Olm M.R."/>
            <person name="Firek B.A."/>
            <person name="Baker R."/>
            <person name="Thomas B.C."/>
            <person name="Morowitz M.J."/>
            <person name="Banfield J.F."/>
        </authorList>
    </citation>
    <scope>NUCLEOTIDE SEQUENCE [LARGE SCALE GENOMIC DNA]</scope>
    <source>
        <strain evidence="7">S2_006_000_R2_64</strain>
    </source>
</reference>
<evidence type="ECO:0000256" key="1">
    <source>
        <dbReference type="ARBA" id="ARBA00023002"/>
    </source>
</evidence>
<sequence length="1444" mass="163762">MHKNKKSALIKKAAAPKTIKPPKSVFQNFQQLYISEIPDADLAEINPKSLELLIRRQFDLAEKRGKNKILIEIDNPAVKGWGWDGANTIISILFDDMSFVIDSVTAMLTRHGFNIANTFHPLIYTLRGKGRKIENVLVDAKEGYSGEGFLFIELSRRLTKPQIDDLKAEISSVLNDVQLATNDWQKIKERVKFTHEGLKEAPDIDFDDLQEYLEFLNYIHDDNFTLLGYKFYKANRKGGKLSFTPDHDSGLGLLSKDRSKPFLNGEEKILFEDAKVKSTLPSVFVHKLTMKSSVHRNVPMDSILVRQYDKKGNVIGEALIIGLFTSVTYSRSIRGVPFLRHKGTKIINMAGFDPQSHDLRALRDIIEKFPRDEFMQTGPKDLYETSLKILRLKERPRISLFLREDPFGRTLSALIYIPKDRYDTRLRLKFERILEEELEATCTRFTSTVDDSPMVRIIYSLQWQQGKSIEYDTSMIEARLQEAGRSWDEVLFQTLMEKYRDHDDAARISDKYNSAFPISYQEKYRGRQALHDISKIEEVLNTRQVDLDLYKPQNTPSRQLSLKLYSPAVTISLSDILPVLENMGLKVIEEYPFEVTVNGRSVWIQDLVVEIPPQLQDLDVTTIRHAFEACFKLVWSGHVENDSLNKLIILTGLNSREIAILRSYVRYLRQTTSPYSLSYVEQALTDYPSIAKLLTGLFKSHFDPDGQSKGKAVVPGILAAIDQNLQLVSALDQDKILRSLTSLIQATLRTNYFQNKPWISMKFDSAAVPELPDPRPYREIFVYSPRVEGIHLRGDVIARGGLRWSDRNEDFRTEVLGLMKAQQVKNAIIIPMGAKGGFIVKKPPIAGGREAFLEEGKECYRIFIRGLLDITDNQKGGKIIPPKNVVRRDGDDAYLVVAADKGTATFSDIANSLSEEYGFWLGDAFASGGSHGYDHKDMGITARGAWESVKRHFHELGLNTQTQEFDIIGVGDMGGDVFGNGLLQTKTARLVGAFNHLHIFCDPNPDAASTYKERERLFKEVKGWDHYNEKLLSKGGRIYKRSDKSLKLTAEIQKRFGISKSEVSPIELMRAMMTAKTDLLFFGGIGTYVKSAKETHIDAGDRSNDALRINGAELRARVIGEGANLGMTQRGRVEYAEQGGRLNTDFIDNSAGVDTSDHEVNIKILLADVMAQKNSKMNLKSRDRLLESMTKEVEQLVLRDNYQQAQALSLITSQAAENLGQHAQLMTLLEHDGLLRRDIEFLPDDEAIEKRRLAGLGLTRPELCVIFSYSKIAYTKDLIGTKIPDDKSMLDWAIRYFPVVMQKKFVEEIKNHRLKRNIIATMISNAIINRMGPSFIRLTMESTGKSVEEITRAYIKIRDEYNLRELWDGIETLDSKIDAETQLKALREIGEIASKQVLNFLKTGRLSTKTARLSEEQNQVVWTKAGLPSSLAIKMARLKSLSAD</sequence>
<dbReference type="Pfam" id="PF21075">
    <property type="entry name" value="GDH_ACT1"/>
    <property type="match status" value="1"/>
</dbReference>
<evidence type="ECO:0000259" key="6">
    <source>
        <dbReference type="Pfam" id="PF21077"/>
    </source>
</evidence>
<dbReference type="InterPro" id="IPR049062">
    <property type="entry name" value="NAD_Glu_DH_ACT2"/>
</dbReference>
<feature type="domain" description="NAD-glutamate dehydrogenase catalytic" evidence="2">
    <location>
        <begin position="721"/>
        <end position="1210"/>
    </location>
</feature>
<dbReference type="InterPro" id="IPR049059">
    <property type="entry name" value="NAD_Glu_DH_HM1"/>
</dbReference>
<dbReference type="Pfam" id="PF21078">
    <property type="entry name" value="GDH_HM3"/>
    <property type="match status" value="1"/>
</dbReference>
<dbReference type="GO" id="GO:0004069">
    <property type="term" value="F:L-aspartate:2-oxoglutarate aminotransferase activity"/>
    <property type="evidence" value="ECO:0007669"/>
    <property type="project" value="InterPro"/>
</dbReference>
<dbReference type="InterPro" id="IPR049056">
    <property type="entry name" value="NAD_Glu_DH_HM3"/>
</dbReference>
<evidence type="ECO:0000259" key="3">
    <source>
        <dbReference type="Pfam" id="PF21074"/>
    </source>
</evidence>
<comment type="caution">
    <text evidence="7">The sequence shown here is derived from an EMBL/GenBank/DDBJ whole genome shotgun (WGS) entry which is preliminary data.</text>
</comment>
<dbReference type="GO" id="GO:0004352">
    <property type="term" value="F:glutamate dehydrogenase (NAD+) activity"/>
    <property type="evidence" value="ECO:0007669"/>
    <property type="project" value="InterPro"/>
</dbReference>
<accession>A0A2W5HBQ5</accession>
<dbReference type="InterPro" id="IPR028971">
    <property type="entry name" value="NAD-GDH_cat"/>
</dbReference>
<evidence type="ECO:0000313" key="7">
    <source>
        <dbReference type="EMBL" id="PZP55536.1"/>
    </source>
</evidence>
<dbReference type="Pfam" id="PF21076">
    <property type="entry name" value="GDH_ACT2"/>
    <property type="match status" value="1"/>
</dbReference>
<evidence type="ECO:0000259" key="4">
    <source>
        <dbReference type="Pfam" id="PF21075"/>
    </source>
</evidence>
<dbReference type="InterPro" id="IPR007780">
    <property type="entry name" value="NAD_Glu_DH_bac"/>
</dbReference>
<dbReference type="Pfam" id="PF21074">
    <property type="entry name" value="GDH_C"/>
    <property type="match status" value="1"/>
</dbReference>
<dbReference type="Pfam" id="PF21079">
    <property type="entry name" value="GDH_HM2"/>
    <property type="match status" value="1"/>
</dbReference>
<name>A0A2W5HBQ5_9BACT</name>
<evidence type="ECO:0000313" key="8">
    <source>
        <dbReference type="Proteomes" id="UP000249739"/>
    </source>
</evidence>
<organism evidence="7 8">
    <name type="scientific">Micavibrio aeruginosavorus</name>
    <dbReference type="NCBI Taxonomy" id="349221"/>
    <lineage>
        <taxon>Bacteria</taxon>
        <taxon>Pseudomonadati</taxon>
        <taxon>Bdellovibrionota</taxon>
        <taxon>Bdellovibrionia</taxon>
        <taxon>Bdellovibrionales</taxon>
        <taxon>Pseudobdellovibrionaceae</taxon>
        <taxon>Micavibrio</taxon>
    </lineage>
</organism>